<dbReference type="PROSITE" id="PS00137">
    <property type="entry name" value="SUBTILASE_HIS"/>
    <property type="match status" value="1"/>
</dbReference>
<dbReference type="CDD" id="cd07478">
    <property type="entry name" value="Peptidases_S8_CspA-like"/>
    <property type="match status" value="1"/>
</dbReference>
<evidence type="ECO:0000256" key="4">
    <source>
        <dbReference type="ARBA" id="ARBA00022825"/>
    </source>
</evidence>
<accession>A0ABU1EHB6</accession>
<evidence type="ECO:0000313" key="7">
    <source>
        <dbReference type="EMBL" id="MDR5587787.1"/>
    </source>
</evidence>
<evidence type="ECO:0000259" key="6">
    <source>
        <dbReference type="Pfam" id="PF00082"/>
    </source>
</evidence>
<dbReference type="Gene3D" id="2.60.120.1290">
    <property type="match status" value="1"/>
</dbReference>
<evidence type="ECO:0000256" key="2">
    <source>
        <dbReference type="ARBA" id="ARBA00022670"/>
    </source>
</evidence>
<reference evidence="7 8" key="1">
    <citation type="submission" date="2023-09" db="EMBL/GenBank/DDBJ databases">
        <authorList>
            <person name="Zhai L."/>
        </authorList>
    </citation>
    <scope>NUCLEOTIDE SEQUENCE [LARGE SCALE GENOMIC DNA]</scope>
    <source>
        <strain evidence="7 8">5 N-1</strain>
    </source>
</reference>
<protein>
    <submittedName>
        <fullName evidence="7">S8 family peptidase</fullName>
        <ecNumber evidence="7">3.4.-.-</ecNumber>
    </submittedName>
</protein>
<keyword evidence="2 5" id="KW-0645">Protease</keyword>
<name>A0ABU1EHB6_9CLOT</name>
<feature type="domain" description="Peptidase S8/S53" evidence="6">
    <location>
        <begin position="100"/>
        <end position="318"/>
    </location>
</feature>
<comment type="similarity">
    <text evidence="1 5">Belongs to the peptidase S8 family.</text>
</comment>
<dbReference type="InterPro" id="IPR023827">
    <property type="entry name" value="Peptidase_S8_Asp-AS"/>
</dbReference>
<evidence type="ECO:0000256" key="1">
    <source>
        <dbReference type="ARBA" id="ARBA00011073"/>
    </source>
</evidence>
<dbReference type="PROSITE" id="PS00136">
    <property type="entry name" value="SUBTILASE_ASP"/>
    <property type="match status" value="1"/>
</dbReference>
<dbReference type="PRINTS" id="PR00723">
    <property type="entry name" value="SUBTILISIN"/>
</dbReference>
<comment type="caution">
    <text evidence="7">The sequence shown here is derived from an EMBL/GenBank/DDBJ whole genome shotgun (WGS) entry which is preliminary data.</text>
</comment>
<dbReference type="PROSITE" id="PS51892">
    <property type="entry name" value="SUBTILASE"/>
    <property type="match status" value="1"/>
</dbReference>
<dbReference type="InterPro" id="IPR017310">
    <property type="entry name" value="Pept_S8A_subtilisin_clostridia"/>
</dbReference>
<proteinExistence type="inferred from homology"/>
<dbReference type="InterPro" id="IPR034045">
    <property type="entry name" value="Pep_S8_CspA-like"/>
</dbReference>
<dbReference type="Gene3D" id="3.40.50.200">
    <property type="entry name" value="Peptidase S8/S53 domain"/>
    <property type="match status" value="1"/>
</dbReference>
<evidence type="ECO:0000256" key="3">
    <source>
        <dbReference type="ARBA" id="ARBA00022801"/>
    </source>
</evidence>
<organism evidence="7 8">
    <name type="scientific">Clostridium aquiflavi</name>
    <dbReference type="NCBI Taxonomy" id="3073603"/>
    <lineage>
        <taxon>Bacteria</taxon>
        <taxon>Bacillati</taxon>
        <taxon>Bacillota</taxon>
        <taxon>Clostridia</taxon>
        <taxon>Eubacteriales</taxon>
        <taxon>Clostridiaceae</taxon>
        <taxon>Clostridium</taxon>
    </lineage>
</organism>
<dbReference type="Proteomes" id="UP001256646">
    <property type="component" value="Unassembled WGS sequence"/>
</dbReference>
<dbReference type="SUPFAM" id="SSF52743">
    <property type="entry name" value="Subtilisin-like"/>
    <property type="match status" value="1"/>
</dbReference>
<feature type="active site" description="Charge relay system" evidence="5">
    <location>
        <position position="109"/>
    </location>
</feature>
<dbReference type="PANTHER" id="PTHR43806">
    <property type="entry name" value="PEPTIDASE S8"/>
    <property type="match status" value="1"/>
</dbReference>
<dbReference type="GO" id="GO:0016787">
    <property type="term" value="F:hydrolase activity"/>
    <property type="evidence" value="ECO:0007669"/>
    <property type="project" value="UniProtKB-KW"/>
</dbReference>
<dbReference type="InterPro" id="IPR050131">
    <property type="entry name" value="Peptidase_S8_subtilisin-like"/>
</dbReference>
<feature type="active site" description="Charge relay system" evidence="5">
    <location>
        <position position="182"/>
    </location>
</feature>
<dbReference type="InterPro" id="IPR000209">
    <property type="entry name" value="Peptidase_S8/S53_dom"/>
</dbReference>
<dbReference type="PIRSF" id="PIRSF037894">
    <property type="entry name" value="Subtilisin_rel_CspABC"/>
    <property type="match status" value="1"/>
</dbReference>
<dbReference type="PANTHER" id="PTHR43806:SF11">
    <property type="entry name" value="CEREVISIN-RELATED"/>
    <property type="match status" value="1"/>
</dbReference>
<dbReference type="Pfam" id="PF00082">
    <property type="entry name" value="Peptidase_S8"/>
    <property type="match status" value="2"/>
</dbReference>
<dbReference type="InterPro" id="IPR036852">
    <property type="entry name" value="Peptidase_S8/S53_dom_sf"/>
</dbReference>
<evidence type="ECO:0000256" key="5">
    <source>
        <dbReference type="PROSITE-ProRule" id="PRU01240"/>
    </source>
</evidence>
<sequence>MNDKRQCNLYFDPNPENYLIEYRGNFKEKIDKISYACGDIINETLGVIAVNSSDLPRLLKDVSEIIFVDFRAMFVLQDISPNSVDNINVIKINPYLNLTGKNVLVGIVDTGIDYLNEEFIREDGTSRIINIWDQSIREKSNIDNSLYIGESYSNEQINNAINAYKNNEDPYKIVPSKDEIGHGTKVAGIIGAKGYNSKFKGIAENSDFVVVKLFESTNFKKTLVENRISPIPVYNASEVLYAIEYLKNFALRVKKPMVIYLGVGSTEGSHDGMNLISRYVSSISSIRGIVIVTGVGNEGDSQCHTSGYIKNVNDVKTVELKISKELKYFSFKIWVQKPNRASLTIISPTGESSKLIKSKIGKSQKFNFVFVNTTVNIDYYTPEYYTGHEVIDISFNAIKPGIWKFELLGEYITNGRFDIWLQPKITLPENTIFLEPNPLNTLTIPSTAFNTVTTSYYGNDNALIAASGKGFNTNNAINPDVATIGINILTTQVSGGTSLLSGSSAATAIVAGVCALLLEWAIINKNDPAIYSKKVRSYLMHGAYRNKIFTFPNEETGYGDLDLLGIFNFIGGSYRNSINTFVRRSYRDSINTYDEFIEYYVDDLFIRIPKDIIGGKL</sequence>
<keyword evidence="8" id="KW-1185">Reference proteome</keyword>
<dbReference type="EC" id="3.4.-.-" evidence="7"/>
<keyword evidence="4 5" id="KW-0720">Serine protease</keyword>
<dbReference type="EMBL" id="JAVJAN010000024">
    <property type="protein sequence ID" value="MDR5587787.1"/>
    <property type="molecule type" value="Genomic_DNA"/>
</dbReference>
<keyword evidence="3 5" id="KW-0378">Hydrolase</keyword>
<evidence type="ECO:0000313" key="8">
    <source>
        <dbReference type="Proteomes" id="UP001256646"/>
    </source>
</evidence>
<dbReference type="InterPro" id="IPR015500">
    <property type="entry name" value="Peptidase_S8_subtilisin-rel"/>
</dbReference>
<gene>
    <name evidence="7" type="ORF">RGC78_09945</name>
</gene>
<feature type="active site" description="Charge relay system" evidence="5">
    <location>
        <position position="504"/>
    </location>
</feature>
<dbReference type="InterPro" id="IPR022398">
    <property type="entry name" value="Peptidase_S8_His-AS"/>
</dbReference>
<feature type="domain" description="Peptidase S8/S53" evidence="6">
    <location>
        <begin position="437"/>
        <end position="559"/>
    </location>
</feature>